<dbReference type="AlphaFoldDB" id="A0A8X6P969"/>
<protein>
    <submittedName>
        <fullName evidence="2">Uncharacterized protein</fullName>
    </submittedName>
</protein>
<organism evidence="2 3">
    <name type="scientific">Nephila pilipes</name>
    <name type="common">Giant wood spider</name>
    <name type="synonym">Nephila maculata</name>
    <dbReference type="NCBI Taxonomy" id="299642"/>
    <lineage>
        <taxon>Eukaryota</taxon>
        <taxon>Metazoa</taxon>
        <taxon>Ecdysozoa</taxon>
        <taxon>Arthropoda</taxon>
        <taxon>Chelicerata</taxon>
        <taxon>Arachnida</taxon>
        <taxon>Araneae</taxon>
        <taxon>Araneomorphae</taxon>
        <taxon>Entelegynae</taxon>
        <taxon>Araneoidea</taxon>
        <taxon>Nephilidae</taxon>
        <taxon>Nephila</taxon>
    </lineage>
</organism>
<evidence type="ECO:0000256" key="1">
    <source>
        <dbReference type="SAM" id="MobiDB-lite"/>
    </source>
</evidence>
<feature type="compositionally biased region" description="Polar residues" evidence="1">
    <location>
        <begin position="31"/>
        <end position="40"/>
    </location>
</feature>
<accession>A0A8X6P969</accession>
<gene>
    <name evidence="2" type="ORF">NPIL_170291</name>
</gene>
<keyword evidence="3" id="KW-1185">Reference proteome</keyword>
<comment type="caution">
    <text evidence="2">The sequence shown here is derived from an EMBL/GenBank/DDBJ whole genome shotgun (WGS) entry which is preliminary data.</text>
</comment>
<reference evidence="2" key="1">
    <citation type="submission" date="2020-08" db="EMBL/GenBank/DDBJ databases">
        <title>Multicomponent nature underlies the extraordinary mechanical properties of spider dragline silk.</title>
        <authorList>
            <person name="Kono N."/>
            <person name="Nakamura H."/>
            <person name="Mori M."/>
            <person name="Yoshida Y."/>
            <person name="Ohtoshi R."/>
            <person name="Malay A.D."/>
            <person name="Moran D.A.P."/>
            <person name="Tomita M."/>
            <person name="Numata K."/>
            <person name="Arakawa K."/>
        </authorList>
    </citation>
    <scope>NUCLEOTIDE SEQUENCE</scope>
</reference>
<dbReference type="EMBL" id="BMAW01113494">
    <property type="protein sequence ID" value="GFT57472.1"/>
    <property type="molecule type" value="Genomic_DNA"/>
</dbReference>
<feature type="region of interest" description="Disordered" evidence="1">
    <location>
        <begin position="1"/>
        <end position="53"/>
    </location>
</feature>
<sequence length="89" mass="9716">MLRGRVQCGGGQTLRHFPGGSRGRSRDRNSLVCSSQSPQIRWTAGAGGTESGRLEIKTKSGDYSMIQARTMEPASPICMIRRVHTTNSH</sequence>
<evidence type="ECO:0000313" key="3">
    <source>
        <dbReference type="Proteomes" id="UP000887013"/>
    </source>
</evidence>
<name>A0A8X6P969_NEPPI</name>
<evidence type="ECO:0000313" key="2">
    <source>
        <dbReference type="EMBL" id="GFT57472.1"/>
    </source>
</evidence>
<dbReference type="Proteomes" id="UP000887013">
    <property type="component" value="Unassembled WGS sequence"/>
</dbReference>
<proteinExistence type="predicted"/>